<dbReference type="Proteomes" id="UP000256503">
    <property type="component" value="Chromosome"/>
</dbReference>
<evidence type="ECO:0000313" key="2">
    <source>
        <dbReference type="EMBL" id="AXM97002.1"/>
    </source>
</evidence>
<accession>A0AAD0VU72</accession>
<feature type="domain" description="Dermonecrotic toxin N-terminal" evidence="1">
    <location>
        <begin position="361"/>
        <end position="588"/>
    </location>
</feature>
<protein>
    <recommendedName>
        <fullName evidence="1">Dermonecrotic toxin N-terminal domain-containing protein</fullName>
    </recommendedName>
</protein>
<name>A0AAD0VU72_PSEDL</name>
<organism evidence="2 3">
    <name type="scientific">Pseudomonas plecoglossicida</name>
    <dbReference type="NCBI Taxonomy" id="70775"/>
    <lineage>
        <taxon>Bacteria</taxon>
        <taxon>Pseudomonadati</taxon>
        <taxon>Pseudomonadota</taxon>
        <taxon>Gammaproteobacteria</taxon>
        <taxon>Pseudomonadales</taxon>
        <taxon>Pseudomonadaceae</taxon>
        <taxon>Pseudomonas</taxon>
    </lineage>
</organism>
<gene>
    <name evidence="2" type="ORF">DVB73_15020</name>
</gene>
<proteinExistence type="predicted"/>
<reference evidence="2 3" key="1">
    <citation type="submission" date="2018-07" db="EMBL/GenBank/DDBJ databases">
        <title>Complete genome sequence of a Pseudomonas plecoglossicida strain pathogenic to the marine fish, Larimichthys crocea.</title>
        <authorList>
            <person name="Tao Z."/>
        </authorList>
    </citation>
    <scope>NUCLEOTIDE SEQUENCE [LARGE SCALE GENOMIC DNA]</scope>
    <source>
        <strain evidence="2 3">XSDHY-P</strain>
    </source>
</reference>
<dbReference type="Pfam" id="PF20178">
    <property type="entry name" value="ToxA_N"/>
    <property type="match status" value="1"/>
</dbReference>
<dbReference type="InterPro" id="IPR046673">
    <property type="entry name" value="ToxA_N"/>
</dbReference>
<dbReference type="EMBL" id="CP031146">
    <property type="protein sequence ID" value="AXM97002.1"/>
    <property type="molecule type" value="Genomic_DNA"/>
</dbReference>
<sequence length="1541" mass="171215">MNHPITPQVDIRGCVRAMFASRPTLRQVVDLQLVKLIRARYPSIVRHLPQLTSAEALLLHAPNAPARPLVDIVLQAMLDGRPLDFSSVDGGGYSFKAGPAEEVVLEPKVLAASLNQLLPLLPEHFYQAQIAFWNGRGEDIDRDLWLQQMLRASLFDGMRTANLEPNARTCLQDVLLGRLTGITVQAVRVHLYAGPTKYSEILPDLLITASDEVSRMILACTPAGEIRRFESLDQWAAALQRLMGQRFVFDSMSWDLFAGDGDAFALQSALLLESLLADVARLRRSRIATVAQLEQLYAQASEPARFFASFASEARAMPPLRFPSKLTMAEQQVRTAFAQGLIDLTVLQSMFKPGDDRLLVEDLHDYASRRLREEMLADHPVDANYFSDDLLLTIDTFANDLHDLGIGQKIESKTITLTELAIARLTATNDGVITHIGHRENQLIMGWMNTRYVRELVSRIDIGRTYPLHVKGLLDDEALRGQRIATFAGHWRLTLLFDALRARVVNQLDQAAYHALGRFCRQGADDGADVRIAPLAFKRSLTSHQVECVHGMYVIELRDVPALLLYCPLLPNSLYQFEDAEALLVAIREPGRLQHAVLVWLDQSMRSIYDNGGFEEPHLPNLSLDPFNPSEKPGPAVLQLDYWGEALDTCLFNARQSLLLEIADRSAVSNSQERWGLIGKFAWSLFHIVTPVLPGPLATVIWLYAGIEQVISDVQVLSEGGEQALEAIIDVLSSSLMALVQLQVPTVSAVAGKGPSLQPWLDALPGADSPGVRPLPAPASGAIASLNELQAKADTVLDFSWRGVGGINGLSPSQRGRLRQLSAKVSLAGLVPVHPSRGAKLYQQGERFYAELEGDVYEVGIEEEDVRIIDRDRNAGPALVGEHGVWRIKTGLFGGSGRGARERLSRKLEQHVTGPLKALQRHIEAIKQREAGYETLSSELNELHASLRKLQPLLEQEPPLQAVERERFDKLQTLYRDKQAQLEERILSKRRERLELVKQLESDHLGAEQALVSLRDNPNYIPTPSRAKSERETLVGLRQNLIAYEMIIIDETVSLGSFGQFGPAMDAYEAAPQPQKAALLARARGLLEVAVKDLPTMIDASMTLDRLIALSDGQLQIPYVGSRIALDELIPKRQRSTVALCYIQAMHLAELGLQMHKVSNEQFLGFRAAVAGKRLRVAASTHDLSFYLDLPVAQRIELLQAAWDEYLAAWLNVERLKGLSKQVVAVDWLLAYQRQVQQLKTLAGDALVTAMREQTSGQILVPARALHARKALQVAYTRDGQIVIGVEKTVEGQAQLQVHDPLGSEILHRFYREHGVWVEQVSVEEVQPQDVLPESDAATVVIAQELLQGNGKVIERAESMADEDADDGALTDTLSGQISDLEHFARLLDAHSERAGLVNELRDGAEALRRKRVELLQKLYTRTAYPSARGLRFLHEQALITVEYVGPRQQDSNGYLDEYKINLKGKPGSKGRPLWAAHFHFSDAQAAPTDFEKGHLKLWRQRLQGYKDQMMAAQSGEVLRIYRGNLTLGQASGIIPFHGLG</sequence>
<evidence type="ECO:0000259" key="1">
    <source>
        <dbReference type="Pfam" id="PF20178"/>
    </source>
</evidence>
<evidence type="ECO:0000313" key="3">
    <source>
        <dbReference type="Proteomes" id="UP000256503"/>
    </source>
</evidence>